<comment type="caution">
    <text evidence="2">The sequence shown here is derived from an EMBL/GenBank/DDBJ whole genome shotgun (WGS) entry which is preliminary data.</text>
</comment>
<feature type="compositionally biased region" description="Low complexity" evidence="1">
    <location>
        <begin position="56"/>
        <end position="89"/>
    </location>
</feature>
<accession>A0ABW7ZKM8</accession>
<feature type="region of interest" description="Disordered" evidence="1">
    <location>
        <begin position="56"/>
        <end position="91"/>
    </location>
</feature>
<dbReference type="RefSeq" id="WP_396769197.1">
    <property type="nucleotide sequence ID" value="NZ_JBITLA010000004.1"/>
</dbReference>
<evidence type="ECO:0000313" key="3">
    <source>
        <dbReference type="Proteomes" id="UP001612812"/>
    </source>
</evidence>
<name>A0ABW7ZKM8_9ACTN</name>
<dbReference type="EMBL" id="JBITLE010000004">
    <property type="protein sequence ID" value="MFI7263409.1"/>
    <property type="molecule type" value="Genomic_DNA"/>
</dbReference>
<sequence>MDRRSLLAVTGWLATTAAATLVGLAAVDLVGADIGGTVGGVRTEQDVARALAASVPASTGAGGPTATPTGAGGPTVAPTTAGPSTPGAARRGFVTAGGSVEAECGPAGVRVVTWSPAPGYRTKDDDRGPDDHVEIRFVGASDEHELRLRCRDGVPVRDLDD</sequence>
<dbReference type="Proteomes" id="UP001612812">
    <property type="component" value="Unassembled WGS sequence"/>
</dbReference>
<evidence type="ECO:0000313" key="2">
    <source>
        <dbReference type="EMBL" id="MFI7263409.1"/>
    </source>
</evidence>
<proteinExistence type="predicted"/>
<keyword evidence="3" id="KW-1185">Reference proteome</keyword>
<protein>
    <submittedName>
        <fullName evidence="2">Septum formation initiator</fullName>
    </submittedName>
</protein>
<organism evidence="2 3">
    <name type="scientific">Micromonospora maritima</name>
    <dbReference type="NCBI Taxonomy" id="986711"/>
    <lineage>
        <taxon>Bacteria</taxon>
        <taxon>Bacillati</taxon>
        <taxon>Actinomycetota</taxon>
        <taxon>Actinomycetes</taxon>
        <taxon>Micromonosporales</taxon>
        <taxon>Micromonosporaceae</taxon>
        <taxon>Micromonospora</taxon>
    </lineage>
</organism>
<gene>
    <name evidence="2" type="ORF">ACIBP4_14080</name>
</gene>
<reference evidence="2 3" key="1">
    <citation type="submission" date="2024-10" db="EMBL/GenBank/DDBJ databases">
        <title>The Natural Products Discovery Center: Release of the First 8490 Sequenced Strains for Exploring Actinobacteria Biosynthetic Diversity.</title>
        <authorList>
            <person name="Kalkreuter E."/>
            <person name="Kautsar S.A."/>
            <person name="Yang D."/>
            <person name="Bader C.D."/>
            <person name="Teijaro C.N."/>
            <person name="Fluegel L."/>
            <person name="Davis C.M."/>
            <person name="Simpson J.R."/>
            <person name="Lauterbach L."/>
            <person name="Steele A.D."/>
            <person name="Gui C."/>
            <person name="Meng S."/>
            <person name="Li G."/>
            <person name="Viehrig K."/>
            <person name="Ye F."/>
            <person name="Su P."/>
            <person name="Kiefer A.F."/>
            <person name="Nichols A."/>
            <person name="Cepeda A.J."/>
            <person name="Yan W."/>
            <person name="Fan B."/>
            <person name="Jiang Y."/>
            <person name="Adhikari A."/>
            <person name="Zheng C.-J."/>
            <person name="Schuster L."/>
            <person name="Cowan T.M."/>
            <person name="Smanski M.J."/>
            <person name="Chevrette M.G."/>
            <person name="De Carvalho L.P.S."/>
            <person name="Shen B."/>
        </authorList>
    </citation>
    <scope>NUCLEOTIDE SEQUENCE [LARGE SCALE GENOMIC DNA]</scope>
    <source>
        <strain evidence="2 3">NPDC049845</strain>
    </source>
</reference>
<evidence type="ECO:0000256" key="1">
    <source>
        <dbReference type="SAM" id="MobiDB-lite"/>
    </source>
</evidence>